<feature type="transmembrane region" description="Helical" evidence="2">
    <location>
        <begin position="12"/>
        <end position="32"/>
    </location>
</feature>
<dbReference type="GO" id="GO:0005886">
    <property type="term" value="C:plasma membrane"/>
    <property type="evidence" value="ECO:0007669"/>
    <property type="project" value="TreeGrafter"/>
</dbReference>
<evidence type="ECO:0000256" key="1">
    <source>
        <dbReference type="ARBA" id="ARBA00005801"/>
    </source>
</evidence>
<organism evidence="4 5">
    <name type="scientific">Polycladospora coralii</name>
    <dbReference type="NCBI Taxonomy" id="2771432"/>
    <lineage>
        <taxon>Bacteria</taxon>
        <taxon>Bacillati</taxon>
        <taxon>Bacillota</taxon>
        <taxon>Bacilli</taxon>
        <taxon>Bacillales</taxon>
        <taxon>Thermoactinomycetaceae</taxon>
        <taxon>Polycladospora</taxon>
    </lineage>
</organism>
<feature type="transmembrane region" description="Helical" evidence="2">
    <location>
        <begin position="197"/>
        <end position="214"/>
    </location>
</feature>
<dbReference type="GO" id="GO:0006465">
    <property type="term" value="P:signal peptide processing"/>
    <property type="evidence" value="ECO:0007669"/>
    <property type="project" value="TreeGrafter"/>
</dbReference>
<evidence type="ECO:0000313" key="4">
    <source>
        <dbReference type="EMBL" id="MBD1371784.1"/>
    </source>
</evidence>
<dbReference type="EMBL" id="JACXAH010000005">
    <property type="protein sequence ID" value="MBD1371784.1"/>
    <property type="molecule type" value="Genomic_DNA"/>
</dbReference>
<dbReference type="PANTHER" id="PTHR30487:SF0">
    <property type="entry name" value="PREPILIN LEADER PEPTIDASE_N-METHYLTRANSFERASE-RELATED"/>
    <property type="match status" value="1"/>
</dbReference>
<feature type="transmembrane region" description="Helical" evidence="2">
    <location>
        <begin position="100"/>
        <end position="118"/>
    </location>
</feature>
<dbReference type="RefSeq" id="WP_191138419.1">
    <property type="nucleotide sequence ID" value="NZ_JACXAG020000001.1"/>
</dbReference>
<keyword evidence="2" id="KW-0472">Membrane</keyword>
<sequence>MKSDVDKIMDSLMVYISVTIMGIGAYYTPPIATWICDKRYDENRKEVGEKWLGRWISLLIGSSMAFLLVREEKWGLFLLLNFILIWLTLILIWTDLRSRRIPNLITYPGIVLFAGYRMLYDFHHFIDYFLVFSITFGLLYVICRVTNGLGVGDAKLLAMASWILGLKGIWLAFWMGSCLALIYWCVRYLLKNPIPKMERIAFAPFLSIGIWLTLLEKDLLWDRYISWFHF</sequence>
<evidence type="ECO:0000259" key="3">
    <source>
        <dbReference type="Pfam" id="PF01478"/>
    </source>
</evidence>
<dbReference type="GO" id="GO:0004190">
    <property type="term" value="F:aspartic-type endopeptidase activity"/>
    <property type="evidence" value="ECO:0007669"/>
    <property type="project" value="InterPro"/>
</dbReference>
<comment type="similarity">
    <text evidence="1">Belongs to the peptidase A24 family.</text>
</comment>
<gene>
    <name evidence="4" type="ORF">IC620_05350</name>
</gene>
<feature type="transmembrane region" description="Helical" evidence="2">
    <location>
        <begin position="125"/>
        <end position="142"/>
    </location>
</feature>
<feature type="domain" description="Prepilin type IV endopeptidase peptidase" evidence="3">
    <location>
        <begin position="82"/>
        <end position="184"/>
    </location>
</feature>
<evidence type="ECO:0000256" key="2">
    <source>
        <dbReference type="SAM" id="Phobius"/>
    </source>
</evidence>
<dbReference type="Proteomes" id="UP000661691">
    <property type="component" value="Unassembled WGS sequence"/>
</dbReference>
<evidence type="ECO:0000313" key="5">
    <source>
        <dbReference type="Proteomes" id="UP000661691"/>
    </source>
</evidence>
<dbReference type="InterPro" id="IPR000045">
    <property type="entry name" value="Prepilin_IV_endopep_pep"/>
</dbReference>
<keyword evidence="5" id="KW-1185">Reference proteome</keyword>
<dbReference type="Pfam" id="PF01478">
    <property type="entry name" value="Peptidase_A24"/>
    <property type="match status" value="1"/>
</dbReference>
<feature type="transmembrane region" description="Helical" evidence="2">
    <location>
        <begin position="162"/>
        <end position="185"/>
    </location>
</feature>
<keyword evidence="2" id="KW-0812">Transmembrane</keyword>
<name>A0A926NDX3_9BACL</name>
<comment type="caution">
    <text evidence="4">The sequence shown here is derived from an EMBL/GenBank/DDBJ whole genome shotgun (WGS) entry which is preliminary data.</text>
</comment>
<proteinExistence type="inferred from homology"/>
<dbReference type="AlphaFoldDB" id="A0A926NDX3"/>
<dbReference type="InterPro" id="IPR050882">
    <property type="entry name" value="Prepilin_peptidase/N-MTase"/>
</dbReference>
<dbReference type="Gene3D" id="1.20.120.1220">
    <property type="match status" value="1"/>
</dbReference>
<keyword evidence="2" id="KW-1133">Transmembrane helix</keyword>
<dbReference type="PANTHER" id="PTHR30487">
    <property type="entry name" value="TYPE 4 PREPILIN-LIKE PROTEINS LEADER PEPTIDE-PROCESSING ENZYME"/>
    <property type="match status" value="1"/>
</dbReference>
<feature type="transmembrane region" description="Helical" evidence="2">
    <location>
        <begin position="76"/>
        <end position="94"/>
    </location>
</feature>
<accession>A0A926NDX3</accession>
<protein>
    <submittedName>
        <fullName evidence="4">Prepilin peptidase</fullName>
    </submittedName>
</protein>
<reference evidence="4" key="1">
    <citation type="submission" date="2020-09" db="EMBL/GenBank/DDBJ databases">
        <title>A novel bacterium of genus Hazenella, isolated from South China Sea.</title>
        <authorList>
            <person name="Huang H."/>
            <person name="Mo K."/>
            <person name="Hu Y."/>
        </authorList>
    </citation>
    <scope>NUCLEOTIDE SEQUENCE</scope>
    <source>
        <strain evidence="4">IB182357</strain>
    </source>
</reference>